<dbReference type="NCBIfam" id="NF009541">
    <property type="entry name" value="PRK12921.1-1"/>
    <property type="match status" value="1"/>
</dbReference>
<dbReference type="InterPro" id="IPR013332">
    <property type="entry name" value="KPR_N"/>
</dbReference>
<dbReference type="GO" id="GO:0005737">
    <property type="term" value="C:cytoplasm"/>
    <property type="evidence" value="ECO:0007669"/>
    <property type="project" value="TreeGrafter"/>
</dbReference>
<dbReference type="Proteomes" id="UP000321805">
    <property type="component" value="Chromosome"/>
</dbReference>
<dbReference type="InterPro" id="IPR036291">
    <property type="entry name" value="NAD(P)-bd_dom_sf"/>
</dbReference>
<reference evidence="3 4" key="1">
    <citation type="journal article" date="2018" name="J. Microbiol.">
        <title>Baekduia soli gen. nov., sp. nov., a novel bacterium isolated from the soil of Baekdu Mountain and proposal of a novel family name, Baekduiaceae fam. nov.</title>
        <authorList>
            <person name="An D.S."/>
            <person name="Siddiqi M.Z."/>
            <person name="Kim K.H."/>
            <person name="Yu H.S."/>
            <person name="Im W.T."/>
        </authorList>
    </citation>
    <scope>NUCLEOTIDE SEQUENCE [LARGE SCALE GENOMIC DNA]</scope>
    <source>
        <strain evidence="3 4">BR7-21</strain>
    </source>
</reference>
<dbReference type="PANTHER" id="PTHR21708">
    <property type="entry name" value="PROBABLE 2-DEHYDROPANTOATE 2-REDUCTASE"/>
    <property type="match status" value="1"/>
</dbReference>
<dbReference type="NCBIfam" id="NF005091">
    <property type="entry name" value="PRK06522.2-2"/>
    <property type="match status" value="1"/>
</dbReference>
<dbReference type="OrthoDB" id="8555723at2"/>
<evidence type="ECO:0000313" key="3">
    <source>
        <dbReference type="EMBL" id="QEC49443.1"/>
    </source>
</evidence>
<dbReference type="Pfam" id="PF08546">
    <property type="entry name" value="ApbA_C"/>
    <property type="match status" value="1"/>
</dbReference>
<feature type="domain" description="Ketopantoate reductase C-terminal" evidence="2">
    <location>
        <begin position="178"/>
        <end position="295"/>
    </location>
</feature>
<keyword evidence="4" id="KW-1185">Reference proteome</keyword>
<protein>
    <submittedName>
        <fullName evidence="3">Oxidoreductase</fullName>
    </submittedName>
</protein>
<gene>
    <name evidence="3" type="ORF">FSW04_18960</name>
</gene>
<dbReference type="InterPro" id="IPR051402">
    <property type="entry name" value="KPR-Related"/>
</dbReference>
<dbReference type="EMBL" id="CP042430">
    <property type="protein sequence ID" value="QEC49443.1"/>
    <property type="molecule type" value="Genomic_DNA"/>
</dbReference>
<dbReference type="AlphaFoldDB" id="A0A5B8U8J2"/>
<dbReference type="InterPro" id="IPR013752">
    <property type="entry name" value="KPA_reductase"/>
</dbReference>
<organism evidence="3 4">
    <name type="scientific">Baekduia soli</name>
    <dbReference type="NCBI Taxonomy" id="496014"/>
    <lineage>
        <taxon>Bacteria</taxon>
        <taxon>Bacillati</taxon>
        <taxon>Actinomycetota</taxon>
        <taxon>Thermoleophilia</taxon>
        <taxon>Solirubrobacterales</taxon>
        <taxon>Baekduiaceae</taxon>
        <taxon>Baekduia</taxon>
    </lineage>
</organism>
<dbReference type="RefSeq" id="WP_146921804.1">
    <property type="nucleotide sequence ID" value="NZ_CP042430.1"/>
</dbReference>
<proteinExistence type="predicted"/>
<dbReference type="KEGG" id="bsol:FSW04_18960"/>
<dbReference type="Pfam" id="PF02558">
    <property type="entry name" value="ApbA"/>
    <property type="match status" value="1"/>
</dbReference>
<feature type="domain" description="Ketopantoate reductase N-terminal" evidence="1">
    <location>
        <begin position="9"/>
        <end position="152"/>
    </location>
</feature>
<evidence type="ECO:0000259" key="2">
    <source>
        <dbReference type="Pfam" id="PF08546"/>
    </source>
</evidence>
<dbReference type="Gene3D" id="3.40.50.720">
    <property type="entry name" value="NAD(P)-binding Rossmann-like Domain"/>
    <property type="match status" value="1"/>
</dbReference>
<dbReference type="SUPFAM" id="SSF48179">
    <property type="entry name" value="6-phosphogluconate dehydrogenase C-terminal domain-like"/>
    <property type="match status" value="1"/>
</dbReference>
<dbReference type="InterPro" id="IPR013328">
    <property type="entry name" value="6PGD_dom2"/>
</dbReference>
<evidence type="ECO:0000259" key="1">
    <source>
        <dbReference type="Pfam" id="PF02558"/>
    </source>
</evidence>
<dbReference type="Gene3D" id="1.10.1040.10">
    <property type="entry name" value="N-(1-d-carboxylethyl)-l-norvaline Dehydrogenase, domain 2"/>
    <property type="match status" value="1"/>
</dbReference>
<dbReference type="PANTHER" id="PTHR21708:SF26">
    <property type="entry name" value="2-DEHYDROPANTOATE 2-REDUCTASE"/>
    <property type="match status" value="1"/>
</dbReference>
<dbReference type="InterPro" id="IPR008927">
    <property type="entry name" value="6-PGluconate_DH-like_C_sf"/>
</dbReference>
<evidence type="ECO:0000313" key="4">
    <source>
        <dbReference type="Proteomes" id="UP000321805"/>
    </source>
</evidence>
<accession>A0A5B8U8J2</accession>
<dbReference type="SUPFAM" id="SSF51735">
    <property type="entry name" value="NAD(P)-binding Rossmann-fold domains"/>
    <property type="match status" value="1"/>
</dbReference>
<name>A0A5B8U8J2_9ACTN</name>
<sequence>MPDPSALRVAVVGPGAIGAAVAAIALEGGHQVTLCGRTPAGSIVVCPDDGPEVVVPGPVLTDPGAAPAEVDLVLVAVKAHQTEGAVPWLRALSPPGGQAPVVALQNGVEQRAMLRPHVSPQAPVVPSVVWFPAEVTEPGRVRLRLRPSITLPDEPGAGLAQGVLSGGCDVDLASDFPTVAWRKLTLNAVAALLVLSGRRAAVYGRPDVHGLSRALALECLAVARAEGADLPDTVADEIMAQFEAMPPDMGTSMLFDREAGRELEWDARNGVVQRLGARHGVPTPISDVIVPLLAAASGEA</sequence>